<dbReference type="NCBIfam" id="TIGR01398">
    <property type="entry name" value="FlhA"/>
    <property type="match status" value="1"/>
</dbReference>
<feature type="transmembrane region" description="Helical" evidence="7">
    <location>
        <begin position="24"/>
        <end position="42"/>
    </location>
</feature>
<keyword evidence="6 7" id="KW-0472">Membrane</keyword>
<dbReference type="InterPro" id="IPR006301">
    <property type="entry name" value="FlhA"/>
</dbReference>
<keyword evidence="8" id="KW-0282">Flagellum</keyword>
<dbReference type="GO" id="GO:0005886">
    <property type="term" value="C:plasma membrane"/>
    <property type="evidence" value="ECO:0007669"/>
    <property type="project" value="UniProtKB-SubCell"/>
</dbReference>
<comment type="similarity">
    <text evidence="2 7">Belongs to the FHIPEP (flagella/HR/invasion proteins export pore) family.</text>
</comment>
<evidence type="ECO:0000256" key="5">
    <source>
        <dbReference type="ARBA" id="ARBA00022989"/>
    </source>
</evidence>
<evidence type="ECO:0000256" key="3">
    <source>
        <dbReference type="ARBA" id="ARBA00022475"/>
    </source>
</evidence>
<dbReference type="PIRSF" id="PIRSF005419">
    <property type="entry name" value="FlhA"/>
    <property type="match status" value="1"/>
</dbReference>
<organism evidence="8 9">
    <name type="scientific">Acidobacterium capsulatum (strain ATCC 51196 / DSM 11244 / BCRC 80197 / JCM 7670 / NBRC 15755 / NCIMB 13165 / 161)</name>
    <dbReference type="NCBI Taxonomy" id="240015"/>
    <lineage>
        <taxon>Bacteria</taxon>
        <taxon>Pseudomonadati</taxon>
        <taxon>Acidobacteriota</taxon>
        <taxon>Terriglobia</taxon>
        <taxon>Terriglobales</taxon>
        <taxon>Acidobacteriaceae</taxon>
        <taxon>Acidobacterium</taxon>
    </lineage>
</organism>
<dbReference type="EMBL" id="CP001472">
    <property type="protein sequence ID" value="ACO31347.1"/>
    <property type="molecule type" value="Genomic_DNA"/>
</dbReference>
<dbReference type="eggNOG" id="COG1298">
    <property type="taxonomic scope" value="Bacteria"/>
</dbReference>
<name>C1F997_ACIC5</name>
<dbReference type="KEGG" id="aca:ACP_0250"/>
<dbReference type="Proteomes" id="UP000002207">
    <property type="component" value="Chromosome"/>
</dbReference>
<dbReference type="RefSeq" id="WP_012680652.1">
    <property type="nucleotide sequence ID" value="NC_012483.1"/>
</dbReference>
<feature type="transmembrane region" description="Helical" evidence="7">
    <location>
        <begin position="252"/>
        <end position="271"/>
    </location>
</feature>
<keyword evidence="8" id="KW-0969">Cilium</keyword>
<dbReference type="GO" id="GO:0044780">
    <property type="term" value="P:bacterial-type flagellum assembly"/>
    <property type="evidence" value="ECO:0007669"/>
    <property type="project" value="InterPro"/>
</dbReference>
<feature type="transmembrane region" description="Helical" evidence="7">
    <location>
        <begin position="125"/>
        <end position="148"/>
    </location>
</feature>
<feature type="transmembrane region" description="Helical" evidence="7">
    <location>
        <begin position="74"/>
        <end position="93"/>
    </location>
</feature>
<keyword evidence="3 7" id="KW-1003">Cell membrane</keyword>
<dbReference type="AlphaFoldDB" id="C1F997"/>
<dbReference type="HOGENOM" id="CLU_015346_3_0_0"/>
<dbReference type="GO" id="GO:0009306">
    <property type="term" value="P:protein secretion"/>
    <property type="evidence" value="ECO:0007669"/>
    <property type="project" value="InterPro"/>
</dbReference>
<evidence type="ECO:0000313" key="8">
    <source>
        <dbReference type="EMBL" id="ACO31347.1"/>
    </source>
</evidence>
<reference evidence="8 9" key="1">
    <citation type="journal article" date="2009" name="Appl. Environ. Microbiol.">
        <title>Three genomes from the phylum Acidobacteria provide insight into the lifestyles of these microorganisms in soils.</title>
        <authorList>
            <person name="Ward N.L."/>
            <person name="Challacombe J.F."/>
            <person name="Janssen P.H."/>
            <person name="Henrissat B."/>
            <person name="Coutinho P.M."/>
            <person name="Wu M."/>
            <person name="Xie G."/>
            <person name="Haft D.H."/>
            <person name="Sait M."/>
            <person name="Badger J."/>
            <person name="Barabote R.D."/>
            <person name="Bradley B."/>
            <person name="Brettin T.S."/>
            <person name="Brinkac L.M."/>
            <person name="Bruce D."/>
            <person name="Creasy T."/>
            <person name="Daugherty S.C."/>
            <person name="Davidsen T.M."/>
            <person name="DeBoy R.T."/>
            <person name="Detter J.C."/>
            <person name="Dodson R.J."/>
            <person name="Durkin A.S."/>
            <person name="Ganapathy A."/>
            <person name="Gwinn-Giglio M."/>
            <person name="Han C.S."/>
            <person name="Khouri H."/>
            <person name="Kiss H."/>
            <person name="Kothari S.P."/>
            <person name="Madupu R."/>
            <person name="Nelson K.E."/>
            <person name="Nelson W.C."/>
            <person name="Paulsen I."/>
            <person name="Penn K."/>
            <person name="Ren Q."/>
            <person name="Rosovitz M.J."/>
            <person name="Selengut J.D."/>
            <person name="Shrivastava S."/>
            <person name="Sullivan S.A."/>
            <person name="Tapia R."/>
            <person name="Thompson L.S."/>
            <person name="Watkins K.L."/>
            <person name="Yang Q."/>
            <person name="Yu C."/>
            <person name="Zafar N."/>
            <person name="Zhou L."/>
            <person name="Kuske C.R."/>
        </authorList>
    </citation>
    <scope>NUCLEOTIDE SEQUENCE [LARGE SCALE GENOMIC DNA]</scope>
    <source>
        <strain evidence="9">ATCC 51196 / DSM 11244 / BCRC 80197 / JCM 7670 / NBRC 15755 / NCIMB 13165 / 161</strain>
    </source>
</reference>
<dbReference type="Gene3D" id="3.40.30.60">
    <property type="entry name" value="FHIPEP family, domain 1"/>
    <property type="match status" value="1"/>
</dbReference>
<dbReference type="OrthoDB" id="9759185at2"/>
<keyword evidence="4 7" id="KW-0812">Transmembrane</keyword>
<keyword evidence="7" id="KW-0813">Transport</keyword>
<keyword evidence="7" id="KW-1006">Bacterial flagellum protein export</keyword>
<dbReference type="STRING" id="240015.ACP_0250"/>
<protein>
    <recommendedName>
        <fullName evidence="7">Flagellar biosynthesis protein FlhA</fullName>
    </recommendedName>
</protein>
<accession>C1F997</accession>
<dbReference type="Gene3D" id="3.40.50.12790">
    <property type="entry name" value="FHIPEP family, domain 4"/>
    <property type="match status" value="1"/>
</dbReference>
<feature type="transmembrane region" description="Helical" evidence="7">
    <location>
        <begin position="212"/>
        <end position="232"/>
    </location>
</feature>
<feature type="transmembrane region" description="Helical" evidence="7">
    <location>
        <begin position="292"/>
        <end position="310"/>
    </location>
</feature>
<keyword evidence="7" id="KW-1005">Bacterial flagellum biogenesis</keyword>
<dbReference type="InParanoid" id="C1F997"/>
<feature type="transmembrane region" description="Helical" evidence="7">
    <location>
        <begin position="48"/>
        <end position="67"/>
    </location>
</feature>
<comment type="subcellular location">
    <subcellularLocation>
        <location evidence="1 7">Cell membrane</location>
        <topology evidence="1 7">Multi-pass membrane protein</topology>
    </subcellularLocation>
</comment>
<gene>
    <name evidence="7 8" type="primary">flhA</name>
    <name evidence="8" type="ordered locus">ACP_0250</name>
</gene>
<dbReference type="PANTHER" id="PTHR30161:SF1">
    <property type="entry name" value="FLAGELLAR BIOSYNTHESIS PROTEIN FLHA-RELATED"/>
    <property type="match status" value="1"/>
</dbReference>
<dbReference type="InterPro" id="IPR042193">
    <property type="entry name" value="FHIPEP_3"/>
</dbReference>
<evidence type="ECO:0000256" key="1">
    <source>
        <dbReference type="ARBA" id="ARBA00004651"/>
    </source>
</evidence>
<sequence>MSTATLAPAPAGAPAGWKKTAKSLALPVGAISVIFVMLVPVPAVLLDLLLGLSMATSVVVFLAAVQVRKAVDFSVFPTLLLLLTLFRLSLNIASSRRILLHGSTGTAAAGKVIEAFGQFVVGGNYVVGFVLFIALIAIQFLVVSHGAVRTAEVTARFTLDALPGKQMAIDADMNAGLINEATARQRRQAIAQEAEFYGAMDGAARFNQRDSLATILITTINIVAGLLIGTLQHGVALSQAVKTYTILTVGDGLVTMIPSLLVSVAGGIVLTRASSAGALETELGAQLFRKGTTLYIASGVLGALCLVPGLPKLAFLVPAVILAGIGRTVTKEQPAEEAAEEAGKKADPSRADNLDSVLKVDDLSLEIGFQLIPLVDEAQGGLMLSRVRTLRRHLAGELGFLVPAVHISDNLRLKPREYVVSLRGLEIGRWQTEANQLLAVSNEARPRPMQGKEVREPAFGANARWIAPELEEQALAAGYSVVDPATAISTHLAELIRTHAHELLSRAETKRLLDTLNESHPKLVEELVPKVMSLGEVQKVLQQLLREQVSIRDLGTILETLVEVAAQGRGLPAMVEAVRRALGRRLTQKLLDSDGSLPVMVLEPALEEALIAATQSEPPTDALLDRRTPASAQLFARISESLKKLSQNHPSSALPVLLCQSPARYYLRRWLEPVFPRITVLAPPEIGPEIRVHSIGVLRG</sequence>
<dbReference type="Pfam" id="PF00771">
    <property type="entry name" value="FHIPEP"/>
    <property type="match status" value="1"/>
</dbReference>
<keyword evidence="8" id="KW-0966">Cell projection</keyword>
<proteinExistence type="inferred from homology"/>
<dbReference type="FunCoup" id="C1F997">
    <property type="interactions" value="81"/>
</dbReference>
<evidence type="ECO:0000256" key="2">
    <source>
        <dbReference type="ARBA" id="ARBA00008835"/>
    </source>
</evidence>
<dbReference type="PANTHER" id="PTHR30161">
    <property type="entry name" value="FLAGELLAR EXPORT PROTEIN, MEMBRANE FLHA SUBUNIT-RELATED"/>
    <property type="match status" value="1"/>
</dbReference>
<dbReference type="InterPro" id="IPR001712">
    <property type="entry name" value="T3SS_FHIPEP"/>
</dbReference>
<keyword evidence="9" id="KW-1185">Reference proteome</keyword>
<dbReference type="InterPro" id="IPR042194">
    <property type="entry name" value="FHIPEP_1"/>
</dbReference>
<comment type="function">
    <text evidence="7">Required for formation of the rod structure of the flagellar apparatus. Together with FliI and FliH, may constitute the export apparatus of flagellin.</text>
</comment>
<dbReference type="PRINTS" id="PR00949">
    <property type="entry name" value="TYPE3IMAPROT"/>
</dbReference>
<keyword evidence="5 7" id="KW-1133">Transmembrane helix</keyword>
<evidence type="ECO:0000256" key="6">
    <source>
        <dbReference type="ARBA" id="ARBA00023136"/>
    </source>
</evidence>
<evidence type="ECO:0000313" key="9">
    <source>
        <dbReference type="Proteomes" id="UP000002207"/>
    </source>
</evidence>
<evidence type="ECO:0000256" key="4">
    <source>
        <dbReference type="ARBA" id="ARBA00022692"/>
    </source>
</evidence>
<dbReference type="InterPro" id="IPR042196">
    <property type="entry name" value="FHIPEP_4"/>
</dbReference>
<keyword evidence="7" id="KW-0653">Protein transport</keyword>
<dbReference type="Gene3D" id="1.10.8.540">
    <property type="entry name" value="FHIPEP family, domain 3"/>
    <property type="match status" value="1"/>
</dbReference>
<evidence type="ECO:0000256" key="7">
    <source>
        <dbReference type="RuleBase" id="RU364093"/>
    </source>
</evidence>